<dbReference type="OrthoDB" id="657403at2"/>
<evidence type="ECO:0000313" key="2">
    <source>
        <dbReference type="EMBL" id="PWS28484.1"/>
    </source>
</evidence>
<dbReference type="EMBL" id="QGNZ01000001">
    <property type="protein sequence ID" value="PWS28484.1"/>
    <property type="molecule type" value="Genomic_DNA"/>
</dbReference>
<sequence>MKISLSIKFKAVFLTILFLSNTVVGFACTIGADMVINKEHHDEHSTIPVTRVHNHPKGTKPHSHSNKNTESSAAHSHNKKQEGKKDNCCKDEVAKFVAVDKQLSKTISIKSPQIFADLLHPVSILVDVEMANFHTPDNSYFVRCHHPPIPDIRIAVQSFQI</sequence>
<organism evidence="2 3">
    <name type="scientific">Pedobacter yonginense</name>
    <dbReference type="NCBI Taxonomy" id="651869"/>
    <lineage>
        <taxon>Bacteria</taxon>
        <taxon>Pseudomonadati</taxon>
        <taxon>Bacteroidota</taxon>
        <taxon>Sphingobacteriia</taxon>
        <taxon>Sphingobacteriales</taxon>
        <taxon>Sphingobacteriaceae</taxon>
        <taxon>Pedobacter</taxon>
    </lineage>
</organism>
<reference evidence="2 3" key="1">
    <citation type="submission" date="2018-05" db="EMBL/GenBank/DDBJ databases">
        <title>Pedobacter paludis sp. nov., isolated from wetland soil.</title>
        <authorList>
            <person name="Zhang Y."/>
            <person name="Wang G."/>
        </authorList>
    </citation>
    <scope>NUCLEOTIDE SEQUENCE [LARGE SCALE GENOMIC DNA]</scope>
    <source>
        <strain evidence="2 3">KCTC22721</strain>
    </source>
</reference>
<dbReference type="Proteomes" id="UP000245379">
    <property type="component" value="Unassembled WGS sequence"/>
</dbReference>
<dbReference type="RefSeq" id="WP_109923916.1">
    <property type="nucleotide sequence ID" value="NZ_QGNZ01000001.1"/>
</dbReference>
<name>A0A317EPD7_9SPHI</name>
<gene>
    <name evidence="2" type="ORF">DHW03_01090</name>
</gene>
<evidence type="ECO:0000313" key="3">
    <source>
        <dbReference type="Proteomes" id="UP000245379"/>
    </source>
</evidence>
<accession>A0A317EPD7</accession>
<feature type="compositionally biased region" description="Basic residues" evidence="1">
    <location>
        <begin position="52"/>
        <end position="65"/>
    </location>
</feature>
<dbReference type="AlphaFoldDB" id="A0A317EPD7"/>
<proteinExistence type="predicted"/>
<feature type="compositionally biased region" description="Polar residues" evidence="1">
    <location>
        <begin position="66"/>
        <end position="75"/>
    </location>
</feature>
<dbReference type="PROSITE" id="PS51257">
    <property type="entry name" value="PROKAR_LIPOPROTEIN"/>
    <property type="match status" value="1"/>
</dbReference>
<feature type="region of interest" description="Disordered" evidence="1">
    <location>
        <begin position="44"/>
        <end position="86"/>
    </location>
</feature>
<keyword evidence="3" id="KW-1185">Reference proteome</keyword>
<evidence type="ECO:0000256" key="1">
    <source>
        <dbReference type="SAM" id="MobiDB-lite"/>
    </source>
</evidence>
<comment type="caution">
    <text evidence="2">The sequence shown here is derived from an EMBL/GenBank/DDBJ whole genome shotgun (WGS) entry which is preliminary data.</text>
</comment>
<protein>
    <submittedName>
        <fullName evidence="2">Uncharacterized protein</fullName>
    </submittedName>
</protein>